<organism evidence="1 2">
    <name type="scientific">Anisodus acutangulus</name>
    <dbReference type="NCBI Taxonomy" id="402998"/>
    <lineage>
        <taxon>Eukaryota</taxon>
        <taxon>Viridiplantae</taxon>
        <taxon>Streptophyta</taxon>
        <taxon>Embryophyta</taxon>
        <taxon>Tracheophyta</taxon>
        <taxon>Spermatophyta</taxon>
        <taxon>Magnoliopsida</taxon>
        <taxon>eudicotyledons</taxon>
        <taxon>Gunneridae</taxon>
        <taxon>Pentapetalae</taxon>
        <taxon>asterids</taxon>
        <taxon>lamiids</taxon>
        <taxon>Solanales</taxon>
        <taxon>Solanaceae</taxon>
        <taxon>Solanoideae</taxon>
        <taxon>Hyoscyameae</taxon>
        <taxon>Anisodus</taxon>
    </lineage>
</organism>
<dbReference type="OrthoDB" id="1735509at2759"/>
<name>A0A9Q1M442_9SOLA</name>
<proteinExistence type="predicted"/>
<evidence type="ECO:0000313" key="1">
    <source>
        <dbReference type="EMBL" id="KAJ8550670.1"/>
    </source>
</evidence>
<keyword evidence="2" id="KW-1185">Reference proteome</keyword>
<protein>
    <submittedName>
        <fullName evidence="1">Uncharacterized protein</fullName>
    </submittedName>
</protein>
<evidence type="ECO:0000313" key="2">
    <source>
        <dbReference type="Proteomes" id="UP001152561"/>
    </source>
</evidence>
<accession>A0A9Q1M442</accession>
<reference evidence="2" key="1">
    <citation type="journal article" date="2023" name="Proc. Natl. Acad. Sci. U.S.A.">
        <title>Genomic and structural basis for evolution of tropane alkaloid biosynthesis.</title>
        <authorList>
            <person name="Wanga Y.-J."/>
            <person name="Taina T."/>
            <person name="Yua J.-Y."/>
            <person name="Lia J."/>
            <person name="Xua B."/>
            <person name="Chenc J."/>
            <person name="D'Auriad J.C."/>
            <person name="Huanga J.-P."/>
            <person name="Huanga S.-X."/>
        </authorList>
    </citation>
    <scope>NUCLEOTIDE SEQUENCE [LARGE SCALE GENOMIC DNA]</scope>
    <source>
        <strain evidence="2">cv. KIB-2019</strain>
    </source>
</reference>
<gene>
    <name evidence="1" type="ORF">K7X08_000040</name>
</gene>
<comment type="caution">
    <text evidence="1">The sequence shown here is derived from an EMBL/GenBank/DDBJ whole genome shotgun (WGS) entry which is preliminary data.</text>
</comment>
<dbReference type="Proteomes" id="UP001152561">
    <property type="component" value="Unassembled WGS sequence"/>
</dbReference>
<dbReference type="AlphaFoldDB" id="A0A9Q1M442"/>
<dbReference type="EMBL" id="JAJAGQ010000010">
    <property type="protein sequence ID" value="KAJ8550670.1"/>
    <property type="molecule type" value="Genomic_DNA"/>
</dbReference>
<sequence length="172" mass="19022">MQTYFSKQDRWDKQDAMIPKEYPPLLQIHSSKVRAVAANSIQFPGLPDASCRETDSCPVTILITGSNKTLAESVAGKIFIDTPDPKSISDLDSIANGIFGTNDGWRDDWHTPLIHVRARCSKNSSSEVVESDFICAEGLNLWRNSSLDVNTELFKGYREGNTEGKTNEILAG</sequence>